<feature type="domain" description="C3H1-type" evidence="4">
    <location>
        <begin position="634"/>
        <end position="661"/>
    </location>
</feature>
<dbReference type="Proteomes" id="UP000604046">
    <property type="component" value="Unassembled WGS sequence"/>
</dbReference>
<evidence type="ECO:0000259" key="4">
    <source>
        <dbReference type="PROSITE" id="PS50103"/>
    </source>
</evidence>
<reference evidence="5" key="1">
    <citation type="submission" date="2021-02" db="EMBL/GenBank/DDBJ databases">
        <authorList>
            <person name="Dougan E. K."/>
            <person name="Rhodes N."/>
            <person name="Thang M."/>
            <person name="Chan C."/>
        </authorList>
    </citation>
    <scope>NUCLEOTIDE SEQUENCE</scope>
</reference>
<feature type="region of interest" description="Disordered" evidence="2">
    <location>
        <begin position="963"/>
        <end position="985"/>
    </location>
</feature>
<dbReference type="EMBL" id="CAJNDS010001668">
    <property type="protein sequence ID" value="CAE7271839.1"/>
    <property type="molecule type" value="Genomic_DNA"/>
</dbReference>
<feature type="compositionally biased region" description="Gly residues" evidence="2">
    <location>
        <begin position="973"/>
        <end position="985"/>
    </location>
</feature>
<organism evidence="5 6">
    <name type="scientific">Symbiodinium natans</name>
    <dbReference type="NCBI Taxonomy" id="878477"/>
    <lineage>
        <taxon>Eukaryota</taxon>
        <taxon>Sar</taxon>
        <taxon>Alveolata</taxon>
        <taxon>Dinophyceae</taxon>
        <taxon>Suessiales</taxon>
        <taxon>Symbiodiniaceae</taxon>
        <taxon>Symbiodinium</taxon>
    </lineage>
</organism>
<evidence type="ECO:0000259" key="3">
    <source>
        <dbReference type="PROSITE" id="PS50056"/>
    </source>
</evidence>
<feature type="domain" description="Tyrosine specific protein phosphatases" evidence="3">
    <location>
        <begin position="840"/>
        <end position="908"/>
    </location>
</feature>
<keyword evidence="1" id="KW-0862">Zinc</keyword>
<comment type="caution">
    <text evidence="5">The sequence shown here is derived from an EMBL/GenBank/DDBJ whole genome shotgun (WGS) entry which is preliminary data.</text>
</comment>
<proteinExistence type="predicted"/>
<evidence type="ECO:0000256" key="2">
    <source>
        <dbReference type="SAM" id="MobiDB-lite"/>
    </source>
</evidence>
<keyword evidence="6" id="KW-1185">Reference proteome</keyword>
<sequence length="985" mass="108008">MAAAAYMDWSAELRRLHDLCQGRDVLHHWCQACEIQHFPPHFDRIPELPGVLPPVRDCRCCQEGQDGFQFPWIGAYPRQAALDEVLEDHERLATAEDLRRVWRLWQQGNSVGGSRPTPAGAVCAKSAVGHAPTVMLSRLALALLGAGCLLPASSPVQSMEELAGQEALAGAGPEATAARVARWRARVGAQAEEDFAFAFYSFDNALQVAGPEVAASWQEVRGRIKQQAAVPKAKDGITEAMIRELTDLLVASHTEPVTFRNVIRTLRGLYHFQVLRGRLQGLEEVEPVDVDTFLHEGTKAPSRSLQALRWANKNATLQWLIPELRLAKQPQAGKKQQALGVEPPLLSHLEERIVALCRAGDARWTALLGQWLVGAGVLRYKHLHLSTVLKITASTVHCYCTRGKQAKLRSGFYWCVPARFLNQFSWSTAWRELYASLPAARRKNCGLAFDFRGNSWSRLESVRATQDEFRRVLEEPQLLTSYSWRRLGTTVGLLANFTVPQLAALGDWGDRIEDSQAKMPIHYAGSRYGLSRYCKHDAYAVASHLREHLSWEAIPPSAVELACAAAKVEAETAVERDSVVVWSSPCRVMYDQRRLKLTASARNRLRQASRGMAYQAMVAMPPAIAGKRCGSALRDGTPLCPQFNMGTCVNGDTCAVVHRCSAAQKSGRICGGYHSALECRNPKTERVQIQLVPAAKPGRKRPRREAEGMAPSRRGQARSSWDRNAAPAAGEGAPHDLVEVVEVEDEPVLEDGEGVGHGEGAPGVALALAVEPNGPAVYKLRSGGKIILSGLPLEQFRHLYPDTALQVCCLGQTPESRKGIRLAGARVYVVDLTEPSESAKKWTDLFTAICRTLWAGDVVVIHCMAGRHRAALLTCLQLALMRDQTLEAAEADLLRRRSVELNQVRRYDGGNWAWAQRALQSTRLPACFPVPSGYTASDSSNLHLRLPNGITLCKHAQSPERAGPAPQCALHGGPQGGSGVGTRAL</sequence>
<dbReference type="InterPro" id="IPR029021">
    <property type="entry name" value="Prot-tyrosine_phosphatase-like"/>
</dbReference>
<dbReference type="AlphaFoldDB" id="A0A812MKI2"/>
<dbReference type="InterPro" id="IPR000571">
    <property type="entry name" value="Znf_CCCH"/>
</dbReference>
<dbReference type="Gene3D" id="3.90.190.10">
    <property type="entry name" value="Protein tyrosine phosphatase superfamily"/>
    <property type="match status" value="1"/>
</dbReference>
<keyword evidence="1" id="KW-0479">Metal-binding</keyword>
<feature type="zinc finger region" description="C3H1-type" evidence="1">
    <location>
        <begin position="634"/>
        <end position="661"/>
    </location>
</feature>
<dbReference type="PROSITE" id="PS50103">
    <property type="entry name" value="ZF_C3H1"/>
    <property type="match status" value="1"/>
</dbReference>
<protein>
    <recommendedName>
        <fullName evidence="7">Tyrosine specific protein phosphatases domain-containing protein</fullName>
    </recommendedName>
</protein>
<dbReference type="InterPro" id="IPR000387">
    <property type="entry name" value="Tyr_Pase_dom"/>
</dbReference>
<feature type="region of interest" description="Disordered" evidence="2">
    <location>
        <begin position="693"/>
        <end position="737"/>
    </location>
</feature>
<evidence type="ECO:0000313" key="5">
    <source>
        <dbReference type="EMBL" id="CAE7271839.1"/>
    </source>
</evidence>
<evidence type="ECO:0000313" key="6">
    <source>
        <dbReference type="Proteomes" id="UP000604046"/>
    </source>
</evidence>
<dbReference type="SUPFAM" id="SSF52799">
    <property type="entry name" value="(Phosphotyrosine protein) phosphatases II"/>
    <property type="match status" value="1"/>
</dbReference>
<name>A0A812MKI2_9DINO</name>
<gene>
    <name evidence="5" type="ORF">SNAT2548_LOCUS14428</name>
</gene>
<keyword evidence="1" id="KW-0863">Zinc-finger</keyword>
<evidence type="ECO:0008006" key="7">
    <source>
        <dbReference type="Google" id="ProtNLM"/>
    </source>
</evidence>
<dbReference type="PROSITE" id="PS50056">
    <property type="entry name" value="TYR_PHOSPHATASE_2"/>
    <property type="match status" value="1"/>
</dbReference>
<accession>A0A812MKI2</accession>
<dbReference type="GO" id="GO:0008270">
    <property type="term" value="F:zinc ion binding"/>
    <property type="evidence" value="ECO:0007669"/>
    <property type="project" value="UniProtKB-KW"/>
</dbReference>
<evidence type="ECO:0000256" key="1">
    <source>
        <dbReference type="PROSITE-ProRule" id="PRU00723"/>
    </source>
</evidence>